<dbReference type="Proteomes" id="UP001075704">
    <property type="component" value="Unassembled WGS sequence"/>
</dbReference>
<keyword evidence="5" id="KW-0732">Signal</keyword>
<dbReference type="PROSITE" id="PS51257">
    <property type="entry name" value="PROKAR_LIPOPROTEIN"/>
    <property type="match status" value="1"/>
</dbReference>
<evidence type="ECO:0000313" key="9">
    <source>
        <dbReference type="Proteomes" id="UP000284614"/>
    </source>
</evidence>
<dbReference type="InterPro" id="IPR001179">
    <property type="entry name" value="PPIase_FKBP_dom"/>
</dbReference>
<sequence length="187" mass="21494">MIKKSLWILLVLCLFFASCEETKESGKFDNWHARNEGFIDSLRTVFENKTDPRLDTIRPLTNPGIMVYYKDITPEGDDIKNEIPLYTSSVSVFFRGSYITGEIFEENFKGKDPTSFDSPLTKTVSEVVWFEALQHMKVGQRWLIYIPWQMQPNNTGKSDYIPAGSSVKVPGYTTLVYDLQLLSIVEK</sequence>
<gene>
    <name evidence="8" type="ORF">DXA27_01855</name>
    <name evidence="7" type="ORF">O1422_02070</name>
</gene>
<comment type="similarity">
    <text evidence="4">Belongs to the FKBP-type PPIase family.</text>
</comment>
<dbReference type="AlphaFoldDB" id="A0A413K753"/>
<keyword evidence="3 4" id="KW-0413">Isomerase</keyword>
<evidence type="ECO:0000256" key="4">
    <source>
        <dbReference type="RuleBase" id="RU003915"/>
    </source>
</evidence>
<evidence type="ECO:0000256" key="3">
    <source>
        <dbReference type="PROSITE-ProRule" id="PRU00277"/>
    </source>
</evidence>
<dbReference type="EC" id="5.2.1.8" evidence="4"/>
<evidence type="ECO:0000313" key="7">
    <source>
        <dbReference type="EMBL" id="MCZ2652950.1"/>
    </source>
</evidence>
<dbReference type="Gene3D" id="3.10.50.40">
    <property type="match status" value="1"/>
</dbReference>
<dbReference type="Pfam" id="PF00254">
    <property type="entry name" value="FKBP_C"/>
    <property type="match status" value="1"/>
</dbReference>
<comment type="catalytic activity">
    <reaction evidence="1 3 4">
        <text>[protein]-peptidylproline (omega=180) = [protein]-peptidylproline (omega=0)</text>
        <dbReference type="Rhea" id="RHEA:16237"/>
        <dbReference type="Rhea" id="RHEA-COMP:10747"/>
        <dbReference type="Rhea" id="RHEA-COMP:10748"/>
        <dbReference type="ChEBI" id="CHEBI:83833"/>
        <dbReference type="ChEBI" id="CHEBI:83834"/>
        <dbReference type="EC" id="5.2.1.8"/>
    </reaction>
</comment>
<dbReference type="PROSITE" id="PS50059">
    <property type="entry name" value="FKBP_PPIASE"/>
    <property type="match status" value="1"/>
</dbReference>
<organism evidence="8 9">
    <name type="scientific">Bacteroides fragilis</name>
    <dbReference type="NCBI Taxonomy" id="817"/>
    <lineage>
        <taxon>Bacteria</taxon>
        <taxon>Pseudomonadati</taxon>
        <taxon>Bacteroidota</taxon>
        <taxon>Bacteroidia</taxon>
        <taxon>Bacteroidales</taxon>
        <taxon>Bacteroidaceae</taxon>
        <taxon>Bacteroides</taxon>
    </lineage>
</organism>
<reference evidence="7" key="2">
    <citation type="submission" date="2022-12" db="EMBL/GenBank/DDBJ databases">
        <title>Development of a Multilocus Sequence Typing Scheme for Bacteroides fragilis Based on Whole Genome Sequencing Data and Clinical Application.</title>
        <authorList>
            <person name="Nielsen F.D."/>
            <person name="Justesen U.S."/>
        </authorList>
    </citation>
    <scope>NUCLEOTIDE SEQUENCE</scope>
    <source>
        <strain evidence="7">BF_BC_ODE_DK_2015_2</strain>
    </source>
</reference>
<dbReference type="Proteomes" id="UP000284614">
    <property type="component" value="Unassembled WGS sequence"/>
</dbReference>
<dbReference type="RefSeq" id="WP_080783752.1">
    <property type="nucleotide sequence ID" value="NZ_CAEUHN010000001.1"/>
</dbReference>
<dbReference type="SUPFAM" id="SSF54534">
    <property type="entry name" value="FKBP-like"/>
    <property type="match status" value="1"/>
</dbReference>
<reference evidence="8 9" key="1">
    <citation type="submission" date="2018-08" db="EMBL/GenBank/DDBJ databases">
        <title>A genome reference for cultivated species of the human gut microbiota.</title>
        <authorList>
            <person name="Zou Y."/>
            <person name="Xue W."/>
            <person name="Luo G."/>
        </authorList>
    </citation>
    <scope>NUCLEOTIDE SEQUENCE [LARGE SCALE GENOMIC DNA]</scope>
    <source>
        <strain evidence="8 9">OF01-1</strain>
    </source>
</reference>
<comment type="caution">
    <text evidence="8">The sequence shown here is derived from an EMBL/GenBank/DDBJ whole genome shotgun (WGS) entry which is preliminary data.</text>
</comment>
<dbReference type="EMBL" id="QSDG01000001">
    <property type="protein sequence ID" value="RGY71956.1"/>
    <property type="molecule type" value="Genomic_DNA"/>
</dbReference>
<keyword evidence="2 3" id="KW-0697">Rotamase</keyword>
<protein>
    <recommendedName>
        <fullName evidence="4">Peptidyl-prolyl cis-trans isomerase</fullName>
        <ecNumber evidence="4">5.2.1.8</ecNumber>
    </recommendedName>
</protein>
<dbReference type="GO" id="GO:0003755">
    <property type="term" value="F:peptidyl-prolyl cis-trans isomerase activity"/>
    <property type="evidence" value="ECO:0007669"/>
    <property type="project" value="UniProtKB-UniRule"/>
</dbReference>
<name>A0A413K753_BACFG</name>
<evidence type="ECO:0000256" key="2">
    <source>
        <dbReference type="ARBA" id="ARBA00023110"/>
    </source>
</evidence>
<feature type="chain" id="PRO_5044397681" description="Peptidyl-prolyl cis-trans isomerase" evidence="5">
    <location>
        <begin position="20"/>
        <end position="187"/>
    </location>
</feature>
<proteinExistence type="inferred from homology"/>
<feature type="signal peptide" evidence="5">
    <location>
        <begin position="1"/>
        <end position="19"/>
    </location>
</feature>
<evidence type="ECO:0000256" key="1">
    <source>
        <dbReference type="ARBA" id="ARBA00000971"/>
    </source>
</evidence>
<dbReference type="EMBL" id="JAPUAC010000001">
    <property type="protein sequence ID" value="MCZ2652950.1"/>
    <property type="molecule type" value="Genomic_DNA"/>
</dbReference>
<dbReference type="InterPro" id="IPR046357">
    <property type="entry name" value="PPIase_dom_sf"/>
</dbReference>
<feature type="domain" description="PPIase FKBP-type" evidence="6">
    <location>
        <begin position="87"/>
        <end position="185"/>
    </location>
</feature>
<evidence type="ECO:0000256" key="5">
    <source>
        <dbReference type="SAM" id="SignalP"/>
    </source>
</evidence>
<evidence type="ECO:0000313" key="8">
    <source>
        <dbReference type="EMBL" id="RGY71956.1"/>
    </source>
</evidence>
<evidence type="ECO:0000259" key="6">
    <source>
        <dbReference type="PROSITE" id="PS50059"/>
    </source>
</evidence>
<accession>A0A413K753</accession>